<dbReference type="InterPro" id="IPR014721">
    <property type="entry name" value="Ribsml_uS5_D2-typ_fold_subgr"/>
</dbReference>
<dbReference type="HAMAP" id="MF_00227">
    <property type="entry name" value="RNase_P"/>
    <property type="match status" value="1"/>
</dbReference>
<evidence type="ECO:0000313" key="9">
    <source>
        <dbReference type="EMBL" id="MBB6477819.1"/>
    </source>
</evidence>
<dbReference type="PANTHER" id="PTHR33992:SF1">
    <property type="entry name" value="RIBONUCLEASE P PROTEIN COMPONENT"/>
    <property type="match status" value="1"/>
</dbReference>
<comment type="function">
    <text evidence="1 7">RNaseP catalyzes the removal of the 5'-leader sequence from pre-tRNA to produce the mature 5'-terminus. It can also cleave other RNA substrates such as 4.5S RNA. The protein component plays an auxiliary but essential role in vivo by binding to the 5'-leader sequence and broadening the substrate specificity of the ribozyme.</text>
</comment>
<dbReference type="AlphaFoldDB" id="A0A841R458"/>
<accession>A0A841R458</accession>
<dbReference type="GO" id="GO:0030677">
    <property type="term" value="C:ribonuclease P complex"/>
    <property type="evidence" value="ECO:0007669"/>
    <property type="project" value="TreeGrafter"/>
</dbReference>
<evidence type="ECO:0000256" key="5">
    <source>
        <dbReference type="ARBA" id="ARBA00022801"/>
    </source>
</evidence>
<keyword evidence="6 7" id="KW-0694">RNA-binding</keyword>
<evidence type="ECO:0000256" key="7">
    <source>
        <dbReference type="HAMAP-Rule" id="MF_00227"/>
    </source>
</evidence>
<dbReference type="Gene3D" id="3.30.230.10">
    <property type="match status" value="1"/>
</dbReference>
<dbReference type="OrthoDB" id="9810867at2"/>
<comment type="caution">
    <text evidence="9">The sequence shown here is derived from an EMBL/GenBank/DDBJ whole genome shotgun (WGS) entry which is preliminary data.</text>
</comment>
<protein>
    <recommendedName>
        <fullName evidence="7 8">Ribonuclease P protein component</fullName>
        <shortName evidence="7">RNase P protein</shortName>
        <shortName evidence="7">RNaseP protein</shortName>
        <ecNumber evidence="7 8">3.1.26.5</ecNumber>
    </recommendedName>
    <alternativeName>
        <fullName evidence="7">Protein C5</fullName>
    </alternativeName>
</protein>
<keyword evidence="4 7" id="KW-0255">Endonuclease</keyword>
<dbReference type="GeneID" id="93486134"/>
<dbReference type="Pfam" id="PF00825">
    <property type="entry name" value="Ribonuclease_P"/>
    <property type="match status" value="1"/>
</dbReference>
<evidence type="ECO:0000313" key="10">
    <source>
        <dbReference type="Proteomes" id="UP000591941"/>
    </source>
</evidence>
<dbReference type="RefSeq" id="WP_024048374.1">
    <property type="nucleotide sequence ID" value="NZ_CABWNB010000002.1"/>
</dbReference>
<dbReference type="EMBL" id="JACHHI010000003">
    <property type="protein sequence ID" value="MBB6477819.1"/>
    <property type="molecule type" value="Genomic_DNA"/>
</dbReference>
<dbReference type="GO" id="GO:0042781">
    <property type="term" value="F:3'-tRNA processing endoribonuclease activity"/>
    <property type="evidence" value="ECO:0007669"/>
    <property type="project" value="TreeGrafter"/>
</dbReference>
<evidence type="ECO:0000256" key="1">
    <source>
        <dbReference type="ARBA" id="ARBA00002663"/>
    </source>
</evidence>
<keyword evidence="10" id="KW-1185">Reference proteome</keyword>
<dbReference type="GO" id="GO:0004526">
    <property type="term" value="F:ribonuclease P activity"/>
    <property type="evidence" value="ECO:0007669"/>
    <property type="project" value="UniProtKB-UniRule"/>
</dbReference>
<reference evidence="9 10" key="1">
    <citation type="submission" date="2020-08" db="EMBL/GenBank/DDBJ databases">
        <title>Genomic Encyclopedia of Type Strains, Phase IV (KMG-IV): sequencing the most valuable type-strain genomes for metagenomic binning, comparative biology and taxonomic classification.</title>
        <authorList>
            <person name="Goeker M."/>
        </authorList>
    </citation>
    <scope>NUCLEOTIDE SEQUENCE [LARGE SCALE GENOMIC DNA]</scope>
    <source>
        <strain evidence="9 10">DSM 21255</strain>
    </source>
</reference>
<dbReference type="GO" id="GO:0001682">
    <property type="term" value="P:tRNA 5'-leader removal"/>
    <property type="evidence" value="ECO:0007669"/>
    <property type="project" value="UniProtKB-UniRule"/>
</dbReference>
<dbReference type="PANTHER" id="PTHR33992">
    <property type="entry name" value="RIBONUCLEASE P PROTEIN COMPONENT"/>
    <property type="match status" value="1"/>
</dbReference>
<comment type="similarity">
    <text evidence="7">Belongs to the RnpA family.</text>
</comment>
<proteinExistence type="inferred from homology"/>
<dbReference type="InterPro" id="IPR020539">
    <property type="entry name" value="RNase_P_CS"/>
</dbReference>
<organism evidence="9 10">
    <name type="scientific">Negativicoccus succinicivorans</name>
    <dbReference type="NCBI Taxonomy" id="620903"/>
    <lineage>
        <taxon>Bacteria</taxon>
        <taxon>Bacillati</taxon>
        <taxon>Bacillota</taxon>
        <taxon>Negativicutes</taxon>
        <taxon>Veillonellales</taxon>
        <taxon>Veillonellaceae</taxon>
        <taxon>Negativicoccus</taxon>
    </lineage>
</organism>
<keyword evidence="5 7" id="KW-0378">Hydrolase</keyword>
<dbReference type="InterPro" id="IPR020568">
    <property type="entry name" value="Ribosomal_Su5_D2-typ_SF"/>
</dbReference>
<evidence type="ECO:0000256" key="4">
    <source>
        <dbReference type="ARBA" id="ARBA00022759"/>
    </source>
</evidence>
<gene>
    <name evidence="7" type="primary">rnpA</name>
    <name evidence="9" type="ORF">HNR45_000852</name>
</gene>
<keyword evidence="3 7" id="KW-0540">Nuclease</keyword>
<dbReference type="InterPro" id="IPR000100">
    <property type="entry name" value="RNase_P"/>
</dbReference>
<evidence type="ECO:0000256" key="6">
    <source>
        <dbReference type="ARBA" id="ARBA00022884"/>
    </source>
</evidence>
<keyword evidence="2 7" id="KW-0819">tRNA processing</keyword>
<name>A0A841R458_9FIRM</name>
<evidence type="ECO:0000256" key="8">
    <source>
        <dbReference type="NCBIfam" id="TIGR00188"/>
    </source>
</evidence>
<comment type="catalytic activity">
    <reaction evidence="7">
        <text>Endonucleolytic cleavage of RNA, removing 5'-extranucleotides from tRNA precursor.</text>
        <dbReference type="EC" id="3.1.26.5"/>
    </reaction>
</comment>
<dbReference type="Proteomes" id="UP000591941">
    <property type="component" value="Unassembled WGS sequence"/>
</dbReference>
<sequence>MHELKKADRITQGYEYRRVYQHGRAVIANRLVLYVLPRQGEPTRVGFVTGKKVGNAVARNRARRLLREAYRLHRPQLKPGYHLVLVGRKRLAQASYAEAERDLLYVLRRAKLLQC</sequence>
<dbReference type="GO" id="GO:0000049">
    <property type="term" value="F:tRNA binding"/>
    <property type="evidence" value="ECO:0007669"/>
    <property type="project" value="UniProtKB-UniRule"/>
</dbReference>
<dbReference type="PROSITE" id="PS00648">
    <property type="entry name" value="RIBONUCLEASE_P"/>
    <property type="match status" value="1"/>
</dbReference>
<dbReference type="SUPFAM" id="SSF54211">
    <property type="entry name" value="Ribosomal protein S5 domain 2-like"/>
    <property type="match status" value="1"/>
</dbReference>
<evidence type="ECO:0000256" key="2">
    <source>
        <dbReference type="ARBA" id="ARBA00022694"/>
    </source>
</evidence>
<dbReference type="EC" id="3.1.26.5" evidence="7 8"/>
<evidence type="ECO:0000256" key="3">
    <source>
        <dbReference type="ARBA" id="ARBA00022722"/>
    </source>
</evidence>
<comment type="subunit">
    <text evidence="7">Consists of a catalytic RNA component (M1 or rnpB) and a protein subunit.</text>
</comment>
<dbReference type="NCBIfam" id="TIGR00188">
    <property type="entry name" value="rnpA"/>
    <property type="match status" value="1"/>
</dbReference>